<gene>
    <name evidence="4" type="ORF">DVH24_007907</name>
</gene>
<dbReference type="InterPro" id="IPR007275">
    <property type="entry name" value="YTH_domain"/>
</dbReference>
<dbReference type="GO" id="GO:1990247">
    <property type="term" value="F:N6-methyladenosine-containing RNA reader activity"/>
    <property type="evidence" value="ECO:0007669"/>
    <property type="project" value="UniProtKB-UniRule"/>
</dbReference>
<keyword evidence="5" id="KW-1185">Reference proteome</keyword>
<dbReference type="CDD" id="cd21134">
    <property type="entry name" value="YTH"/>
    <property type="match status" value="1"/>
</dbReference>
<name>A0A498JKM1_MALDO</name>
<dbReference type="PROSITE" id="PS50882">
    <property type="entry name" value="YTH"/>
    <property type="match status" value="1"/>
</dbReference>
<dbReference type="Proteomes" id="UP000290289">
    <property type="component" value="Chromosome 6"/>
</dbReference>
<dbReference type="AlphaFoldDB" id="A0A498JKM1"/>
<accession>A0A498JKM1</accession>
<proteinExistence type="inferred from homology"/>
<protein>
    <recommendedName>
        <fullName evidence="1">YTH domain-containing family protein</fullName>
    </recommendedName>
</protein>
<feature type="compositionally biased region" description="Basic and acidic residues" evidence="2">
    <location>
        <begin position="108"/>
        <end position="130"/>
    </location>
</feature>
<reference evidence="4 5" key="1">
    <citation type="submission" date="2018-10" db="EMBL/GenBank/DDBJ databases">
        <title>A high-quality apple genome assembly.</title>
        <authorList>
            <person name="Hu J."/>
        </authorList>
    </citation>
    <scope>NUCLEOTIDE SEQUENCE [LARGE SCALE GENOMIC DNA]</scope>
    <source>
        <strain evidence="5">cv. HFTH1</strain>
        <tissue evidence="4">Young leaf</tissue>
    </source>
</reference>
<feature type="domain" description="YTH" evidence="3">
    <location>
        <begin position="146"/>
        <end position="281"/>
    </location>
</feature>
<sequence length="673" mass="75460">MKKSDLNSLGFSNASRSEFGGSREIVGYNYQGSFEEEDYTTLHGNTHTLLLYSFHSSSPPPPQLSLLNFFISADTDMSCDTTKENASVVDSSVTDWKQDIGNSDDPESSSHKVNEGVDPPKSEEVEHSRDQVGNSTSQKKSTVHDTRYFIIKSLNHQNIQLSIEKGIWATQVMNEPILEEAFHNSGKVILIFSVNMSGAFQGYAQMISSVGWRRDNVWSQGSSRSNPWGRSFKVKWLRLNDLPFQKTLHLKNPLNEYKPVKISRDCQELSPDVGEVLCELLDGTDDVHGLPNGIPMDDFPSKRPCIEPPCSLGEEEYNVGPMHLSWSQTPMMYPSFLYQQQAEANRYHLANQRSTESRLASFLLTEDDFLEMSYEEYLEAQSRSCKELCLPKLKLCKRPQLLKEKASSFIPQAITILMQPTSLGVLDAKKQSKNTMECSHDHKVSKEEVIAKLKDDGDFDRLRRSIILKLKNNEELRENIASIVKQSATLNREGAENMKPRQLSDDIYQEVGDQVMSHISDGLWGIIRSSDGMKSEIAETVQSVYNKLTNPNGEAEGEPSTRDVPVQYKVDSNGLVVAVASEIDDKLSDNEPKIPPGFCFSGNYQKNDNDALQLPLPHVKGAIEEWKGSSHQLQDRMDDSVDNRMAPGISTDMEHKQACDGSDEDPDVPPGFG</sequence>
<comment type="similarity">
    <text evidence="1">Belongs to the YTHDF family.</text>
</comment>
<feature type="compositionally biased region" description="Polar residues" evidence="2">
    <location>
        <begin position="131"/>
        <end position="140"/>
    </location>
</feature>
<evidence type="ECO:0000313" key="4">
    <source>
        <dbReference type="EMBL" id="RXH95407.1"/>
    </source>
</evidence>
<dbReference type="STRING" id="3750.A0A498JKM1"/>
<dbReference type="GO" id="GO:0048024">
    <property type="term" value="P:regulation of mRNA splicing, via spliceosome"/>
    <property type="evidence" value="ECO:0007669"/>
    <property type="project" value="TreeGrafter"/>
</dbReference>
<dbReference type="Pfam" id="PF04146">
    <property type="entry name" value="YTH"/>
    <property type="match status" value="1"/>
</dbReference>
<feature type="region of interest" description="Disordered" evidence="2">
    <location>
        <begin position="631"/>
        <end position="673"/>
    </location>
</feature>
<dbReference type="PANTHER" id="PTHR12357">
    <property type="entry name" value="YTH YT521-B HOMOLOGY DOMAIN-CONTAINING"/>
    <property type="match status" value="1"/>
</dbReference>
<dbReference type="GO" id="GO:0005654">
    <property type="term" value="C:nucleoplasm"/>
    <property type="evidence" value="ECO:0007669"/>
    <property type="project" value="TreeGrafter"/>
</dbReference>
<dbReference type="Gene3D" id="3.10.590.10">
    <property type="entry name" value="ph1033 like domains"/>
    <property type="match status" value="1"/>
</dbReference>
<feature type="region of interest" description="Disordered" evidence="2">
    <location>
        <begin position="88"/>
        <end position="140"/>
    </location>
</feature>
<evidence type="ECO:0000259" key="3">
    <source>
        <dbReference type="PROSITE" id="PS50882"/>
    </source>
</evidence>
<dbReference type="EMBL" id="RDQH01000332">
    <property type="protein sequence ID" value="RXH95407.1"/>
    <property type="molecule type" value="Genomic_DNA"/>
</dbReference>
<dbReference type="InterPro" id="IPR045168">
    <property type="entry name" value="YTH_prot"/>
</dbReference>
<dbReference type="PANTHER" id="PTHR12357:SF3">
    <property type="entry name" value="YTH DOMAIN-CONTAINING PROTEIN 1"/>
    <property type="match status" value="1"/>
</dbReference>
<organism evidence="4 5">
    <name type="scientific">Malus domestica</name>
    <name type="common">Apple</name>
    <name type="synonym">Pyrus malus</name>
    <dbReference type="NCBI Taxonomy" id="3750"/>
    <lineage>
        <taxon>Eukaryota</taxon>
        <taxon>Viridiplantae</taxon>
        <taxon>Streptophyta</taxon>
        <taxon>Embryophyta</taxon>
        <taxon>Tracheophyta</taxon>
        <taxon>Spermatophyta</taxon>
        <taxon>Magnoliopsida</taxon>
        <taxon>eudicotyledons</taxon>
        <taxon>Gunneridae</taxon>
        <taxon>Pentapetalae</taxon>
        <taxon>rosids</taxon>
        <taxon>fabids</taxon>
        <taxon>Rosales</taxon>
        <taxon>Rosaceae</taxon>
        <taxon>Amygdaloideae</taxon>
        <taxon>Maleae</taxon>
        <taxon>Malus</taxon>
    </lineage>
</organism>
<feature type="compositionally biased region" description="Basic and acidic residues" evidence="2">
    <location>
        <begin position="631"/>
        <end position="642"/>
    </location>
</feature>
<comment type="caution">
    <text evidence="4">The sequence shown here is derived from an EMBL/GenBank/DDBJ whole genome shotgun (WGS) entry which is preliminary data.</text>
</comment>
<evidence type="ECO:0000256" key="2">
    <source>
        <dbReference type="SAM" id="MobiDB-lite"/>
    </source>
</evidence>
<evidence type="ECO:0000313" key="5">
    <source>
        <dbReference type="Proteomes" id="UP000290289"/>
    </source>
</evidence>
<keyword evidence="1" id="KW-0694">RNA-binding</keyword>
<dbReference type="GO" id="GO:0003729">
    <property type="term" value="F:mRNA binding"/>
    <property type="evidence" value="ECO:0007669"/>
    <property type="project" value="UniProtKB-UniRule"/>
</dbReference>
<comment type="function">
    <text evidence="1">Specifically recognizes and binds N6-methyladenosine (m6A)-containing RNAs, and regulates mRNA stability. M6A is a modification present at internal sites of mRNAs and some non-coding RNAs and plays a role in mRNA stability and processing.</text>
</comment>
<evidence type="ECO:0000256" key="1">
    <source>
        <dbReference type="RuleBase" id="RU369095"/>
    </source>
</evidence>
<dbReference type="GO" id="GO:0000398">
    <property type="term" value="P:mRNA splicing, via spliceosome"/>
    <property type="evidence" value="ECO:0007669"/>
    <property type="project" value="TreeGrafter"/>
</dbReference>